<dbReference type="InterPro" id="IPR001173">
    <property type="entry name" value="Glyco_trans_2-like"/>
</dbReference>
<reference evidence="2 3" key="1">
    <citation type="journal article" date="2015" name="Genome Announc.">
        <title>Expanding the biotechnology potential of lactobacilli through comparative genomics of 213 strains and associated genera.</title>
        <authorList>
            <person name="Sun Z."/>
            <person name="Harris H.M."/>
            <person name="McCann A."/>
            <person name="Guo C."/>
            <person name="Argimon S."/>
            <person name="Zhang W."/>
            <person name="Yang X."/>
            <person name="Jeffery I.B."/>
            <person name="Cooney J.C."/>
            <person name="Kagawa T.F."/>
            <person name="Liu W."/>
            <person name="Song Y."/>
            <person name="Salvetti E."/>
            <person name="Wrobel A."/>
            <person name="Rasinkangas P."/>
            <person name="Parkhill J."/>
            <person name="Rea M.C."/>
            <person name="O'Sullivan O."/>
            <person name="Ritari J."/>
            <person name="Douillard F.P."/>
            <person name="Paul Ross R."/>
            <person name="Yang R."/>
            <person name="Briner A.E."/>
            <person name="Felis G.E."/>
            <person name="de Vos W.M."/>
            <person name="Barrangou R."/>
            <person name="Klaenhammer T.R."/>
            <person name="Caufield P.W."/>
            <person name="Cui Y."/>
            <person name="Zhang H."/>
            <person name="O'Toole P.W."/>
        </authorList>
    </citation>
    <scope>NUCLEOTIDE SEQUENCE [LARGE SCALE GENOMIC DNA]</scope>
    <source>
        <strain evidence="2 3">DSM 20593</strain>
    </source>
</reference>
<dbReference type="SUPFAM" id="SSF53448">
    <property type="entry name" value="Nucleotide-diphospho-sugar transferases"/>
    <property type="match status" value="1"/>
</dbReference>
<dbReference type="GO" id="GO:0016020">
    <property type="term" value="C:membrane"/>
    <property type="evidence" value="ECO:0007669"/>
    <property type="project" value="InterPro"/>
</dbReference>
<dbReference type="Pfam" id="PF00535">
    <property type="entry name" value="Glycos_transf_2"/>
    <property type="match status" value="1"/>
</dbReference>
<dbReference type="InterPro" id="IPR043148">
    <property type="entry name" value="TagF_C"/>
</dbReference>
<comment type="caution">
    <text evidence="2">The sequence shown here is derived from an EMBL/GenBank/DDBJ whole genome shotgun (WGS) entry which is preliminary data.</text>
</comment>
<dbReference type="EMBL" id="JQBP01000001">
    <property type="protein sequence ID" value="KRN75804.1"/>
    <property type="molecule type" value="Genomic_DNA"/>
</dbReference>
<feature type="domain" description="Glycosyltransferase 2-like" evidence="1">
    <location>
        <begin position="124"/>
        <end position="256"/>
    </location>
</feature>
<dbReference type="InterPro" id="IPR007554">
    <property type="entry name" value="Glycerophosphate_synth"/>
</dbReference>
<dbReference type="Pfam" id="PF04464">
    <property type="entry name" value="Glyphos_transf"/>
    <property type="match status" value="1"/>
</dbReference>
<evidence type="ECO:0000259" key="1">
    <source>
        <dbReference type="Pfam" id="PF00535"/>
    </source>
</evidence>
<dbReference type="Gene3D" id="3.40.50.12580">
    <property type="match status" value="1"/>
</dbReference>
<dbReference type="Proteomes" id="UP000051655">
    <property type="component" value="Unassembled WGS sequence"/>
</dbReference>
<dbReference type="GO" id="GO:0016758">
    <property type="term" value="F:hexosyltransferase activity"/>
    <property type="evidence" value="ECO:0007669"/>
    <property type="project" value="UniProtKB-ARBA"/>
</dbReference>
<proteinExistence type="predicted"/>
<organism evidence="2 3">
    <name type="scientific">Weissella kandleri</name>
    <dbReference type="NCBI Taxonomy" id="1616"/>
    <lineage>
        <taxon>Bacteria</taxon>
        <taxon>Bacillati</taxon>
        <taxon>Bacillota</taxon>
        <taxon>Bacilli</taxon>
        <taxon>Lactobacillales</taxon>
        <taxon>Lactobacillaceae</taxon>
        <taxon>Weissella</taxon>
    </lineage>
</organism>
<dbReference type="OrthoDB" id="396512at2"/>
<accession>A0A0R2JLW3</accession>
<dbReference type="STRING" id="1616.IV73_GL000303"/>
<dbReference type="RefSeq" id="WP_057753792.1">
    <property type="nucleotide sequence ID" value="NZ_JQBP01000001.1"/>
</dbReference>
<dbReference type="InterPro" id="IPR029044">
    <property type="entry name" value="Nucleotide-diphossugar_trans"/>
</dbReference>
<dbReference type="AlphaFoldDB" id="A0A0R2JLW3"/>
<protein>
    <recommendedName>
        <fullName evidence="1">Glycosyltransferase 2-like domain-containing protein</fullName>
    </recommendedName>
</protein>
<dbReference type="Gene3D" id="3.90.550.10">
    <property type="entry name" value="Spore Coat Polysaccharide Biosynthesis Protein SpsA, Chain A"/>
    <property type="match status" value="1"/>
</dbReference>
<dbReference type="PANTHER" id="PTHR22916:SF3">
    <property type="entry name" value="UDP-GLCNAC:BETAGAL BETA-1,3-N-ACETYLGLUCOSAMINYLTRANSFERASE-LIKE PROTEIN 1"/>
    <property type="match status" value="1"/>
</dbReference>
<dbReference type="PANTHER" id="PTHR22916">
    <property type="entry name" value="GLYCOSYLTRANSFERASE"/>
    <property type="match status" value="1"/>
</dbReference>
<gene>
    <name evidence="2" type="ORF">IV73_GL000303</name>
</gene>
<sequence>MKVIKFDNLGFEVAGDGVEKVTDIYVGPEDGSEYYAIMVDRNDSGHLVVSEEAINSTFNQHNLPRGSYGYFAKTEFGMIRLDSDTVNTVLISTKTKNQKSLFKPKQGYFKTFYPKLNLQDFAVSVVMAVHNAEPYLQEAIDSLVAQTIGFDKIQLIMVDDGSTDRSGSIAQKNAERYPNNIKYIALPESKGVSVARNTGLDYIQGATVNFMDSDDVLHPRLLENSYNLFYQHRDEVDVIGFPIKFFGNINRDHPLNYKFKEQKVVSLLDEHYNFVQLSSSTALVQAEYFKSGYRFKEDVVVGEDFLLMNRIIKHKMTLGVISGTPYYYRKHGSSTLDTITDHKENYLDRVKNLHSVLDDAQNFFGYIPRYFQFAVMYDIFWLVSSTDLNQELLNDKEQNKYLTWIDQLFDRVDYDVLNSNRNGSYWLINYYLQKKAERQGRENLKLGSHLNDTVNLYKEKDIITNIDGVDDRSDGVVIWGHLLIPEMVANKLTARLFIGDHPFEGTFKTAVNLSRKTLGSEYLHAAYFEFKLQEDEIILNEKIALEVTVDGNVIYPRMNYGKFLPGIPDDIFGLAHVNEDLDLVYQKNALQFSNQKDFNQLKLDNKLVVLDSELLSLYKQFAGGTKPIWVFQDRLDLADDNAKVMYEYVLKNHPEIDAYFIINEDSKSVPMLQKLGGHVVYADTYEHYAVALAADILISSAGEDAVFRFLPQKLTKFYMLAKFKFVFLQHGLSLGVDLTTWLAKTNKNIQMFVLSSRQEFLLNGRDIKDNLLYPKEVFQLTGFARHDLLTEAATTKHAEKTILFAPTWRKYLVLPNHEYDEHFVESQYYQQIEALLNNEALKNALTQANVKLKFLPHPSMRQQNADYHVDGPVEIIEDNYSKALSEADMMITDLSSVSYDFSYLKRPIYYWDLEFDVKKHSMDNADLNTRRLFGPVVKSNDELVKILIACIKHNKFKMDPKYIKRVDDVFKYNDSKNRERIFNAITRL</sequence>
<keyword evidence="3" id="KW-1185">Reference proteome</keyword>
<evidence type="ECO:0000313" key="3">
    <source>
        <dbReference type="Proteomes" id="UP000051655"/>
    </source>
</evidence>
<dbReference type="GO" id="GO:0047355">
    <property type="term" value="F:CDP-glycerol glycerophosphotransferase activity"/>
    <property type="evidence" value="ECO:0007669"/>
    <property type="project" value="InterPro"/>
</dbReference>
<dbReference type="PATRIC" id="fig|1616.3.peg.308"/>
<evidence type="ECO:0000313" key="2">
    <source>
        <dbReference type="EMBL" id="KRN75804.1"/>
    </source>
</evidence>
<name>A0A0R2JLW3_9LACO</name>
<dbReference type="CDD" id="cd00761">
    <property type="entry name" value="Glyco_tranf_GTA_type"/>
    <property type="match status" value="1"/>
</dbReference>